<feature type="domain" description="Clustered mitochondria protein N-terminal" evidence="2">
    <location>
        <begin position="49"/>
        <end position="119"/>
    </location>
</feature>
<feature type="compositionally biased region" description="Basic and acidic residues" evidence="1">
    <location>
        <begin position="14"/>
        <end position="23"/>
    </location>
</feature>
<dbReference type="Pfam" id="PF15044">
    <property type="entry name" value="CLU_N"/>
    <property type="match status" value="1"/>
</dbReference>
<dbReference type="InterPro" id="IPR028275">
    <property type="entry name" value="CLU_N"/>
</dbReference>
<evidence type="ECO:0000313" key="3">
    <source>
        <dbReference type="EMBL" id="KAK9932120.1"/>
    </source>
</evidence>
<protein>
    <recommendedName>
        <fullName evidence="2">Clustered mitochondria protein N-terminal domain-containing protein</fullName>
    </recommendedName>
</protein>
<dbReference type="InterPro" id="IPR027523">
    <property type="entry name" value="CLU_prot"/>
</dbReference>
<feature type="region of interest" description="Disordered" evidence="1">
    <location>
        <begin position="1"/>
        <end position="23"/>
    </location>
</feature>
<name>A0AAW1X5L9_RUBAR</name>
<feature type="region of interest" description="Disordered" evidence="1">
    <location>
        <begin position="125"/>
        <end position="153"/>
    </location>
</feature>
<accession>A0AAW1X5L9</accession>
<feature type="compositionally biased region" description="Basic residues" evidence="1">
    <location>
        <begin position="1"/>
        <end position="13"/>
    </location>
</feature>
<reference evidence="3 4" key="1">
    <citation type="journal article" date="2023" name="G3 (Bethesda)">
        <title>A chromosome-length genome assembly and annotation of blackberry (Rubus argutus, cv. 'Hillquist').</title>
        <authorList>
            <person name="Bruna T."/>
            <person name="Aryal R."/>
            <person name="Dudchenko O."/>
            <person name="Sargent D.J."/>
            <person name="Mead D."/>
            <person name="Buti M."/>
            <person name="Cavallini A."/>
            <person name="Hytonen T."/>
            <person name="Andres J."/>
            <person name="Pham M."/>
            <person name="Weisz D."/>
            <person name="Mascagni F."/>
            <person name="Usai G."/>
            <person name="Natali L."/>
            <person name="Bassil N."/>
            <person name="Fernandez G.E."/>
            <person name="Lomsadze A."/>
            <person name="Armour M."/>
            <person name="Olukolu B."/>
            <person name="Poorten T."/>
            <person name="Britton C."/>
            <person name="Davik J."/>
            <person name="Ashrafi H."/>
            <person name="Aiden E.L."/>
            <person name="Borodovsky M."/>
            <person name="Worthington M."/>
        </authorList>
    </citation>
    <scope>NUCLEOTIDE SEQUENCE [LARGE SCALE GENOMIC DNA]</scope>
    <source>
        <strain evidence="3">PI 553951</strain>
    </source>
</reference>
<feature type="compositionally biased region" description="Low complexity" evidence="1">
    <location>
        <begin position="125"/>
        <end position="143"/>
    </location>
</feature>
<dbReference type="AlphaFoldDB" id="A0AAW1X5L9"/>
<proteinExistence type="predicted"/>
<sequence>MAPKTGKAKPHKAKAGDKKKKEEKVLPTVIEITIETPDDSQVTLKGISTDRILDVRKLLGVHVDTCHLTNFSLSHEVRGPRLKDSVDILSLKPCHLTIVEEDYTEEQAVAHIRRLLDIVACTTSFGSSSSSSPRTPGSGSAPAPVRSNPRSPV</sequence>
<dbReference type="EMBL" id="JBEDUW010000004">
    <property type="protein sequence ID" value="KAK9932120.1"/>
    <property type="molecule type" value="Genomic_DNA"/>
</dbReference>
<evidence type="ECO:0000313" key="4">
    <source>
        <dbReference type="Proteomes" id="UP001457282"/>
    </source>
</evidence>
<evidence type="ECO:0000256" key="1">
    <source>
        <dbReference type="SAM" id="MobiDB-lite"/>
    </source>
</evidence>
<keyword evidence="4" id="KW-1185">Reference proteome</keyword>
<comment type="caution">
    <text evidence="3">The sequence shown here is derived from an EMBL/GenBank/DDBJ whole genome shotgun (WGS) entry which is preliminary data.</text>
</comment>
<evidence type="ECO:0000259" key="2">
    <source>
        <dbReference type="Pfam" id="PF15044"/>
    </source>
</evidence>
<organism evidence="3 4">
    <name type="scientific">Rubus argutus</name>
    <name type="common">Southern blackberry</name>
    <dbReference type="NCBI Taxonomy" id="59490"/>
    <lineage>
        <taxon>Eukaryota</taxon>
        <taxon>Viridiplantae</taxon>
        <taxon>Streptophyta</taxon>
        <taxon>Embryophyta</taxon>
        <taxon>Tracheophyta</taxon>
        <taxon>Spermatophyta</taxon>
        <taxon>Magnoliopsida</taxon>
        <taxon>eudicotyledons</taxon>
        <taxon>Gunneridae</taxon>
        <taxon>Pentapetalae</taxon>
        <taxon>rosids</taxon>
        <taxon>fabids</taxon>
        <taxon>Rosales</taxon>
        <taxon>Rosaceae</taxon>
        <taxon>Rosoideae</taxon>
        <taxon>Rosoideae incertae sedis</taxon>
        <taxon>Rubus</taxon>
    </lineage>
</organism>
<dbReference type="GO" id="GO:0005737">
    <property type="term" value="C:cytoplasm"/>
    <property type="evidence" value="ECO:0007669"/>
    <property type="project" value="TreeGrafter"/>
</dbReference>
<dbReference type="PANTHER" id="PTHR12601">
    <property type="entry name" value="EUKARYOTIC TRANSLATION INITIATION FACTOR 3 SUBUNIT EIF-3"/>
    <property type="match status" value="1"/>
</dbReference>
<gene>
    <name evidence="3" type="ORF">M0R45_019369</name>
</gene>
<dbReference type="PANTHER" id="PTHR12601:SF39">
    <property type="entry name" value="PROTEIN REDUCED CHLOROPLAST COVERAGE 2"/>
    <property type="match status" value="1"/>
</dbReference>
<dbReference type="Proteomes" id="UP001457282">
    <property type="component" value="Unassembled WGS sequence"/>
</dbReference>